<feature type="compositionally biased region" description="Basic and acidic residues" evidence="1">
    <location>
        <begin position="23"/>
        <end position="34"/>
    </location>
</feature>
<dbReference type="OMA" id="RITWIID"/>
<dbReference type="SMART" id="SM00516">
    <property type="entry name" value="SEC14"/>
    <property type="match status" value="1"/>
</dbReference>
<dbReference type="SUPFAM" id="SSF52087">
    <property type="entry name" value="CRAL/TRIO domain"/>
    <property type="match status" value="1"/>
</dbReference>
<dbReference type="PRINTS" id="PR00180">
    <property type="entry name" value="CRETINALDHBP"/>
</dbReference>
<dbReference type="InterPro" id="IPR036865">
    <property type="entry name" value="CRAL-TRIO_dom_sf"/>
</dbReference>
<dbReference type="Pfam" id="PF00650">
    <property type="entry name" value="CRAL_TRIO"/>
    <property type="match status" value="1"/>
</dbReference>
<dbReference type="STRING" id="105231.A0A1Y1I4L4"/>
<evidence type="ECO:0000313" key="3">
    <source>
        <dbReference type="EMBL" id="GAQ85884.1"/>
    </source>
</evidence>
<feature type="compositionally biased region" description="Acidic residues" evidence="1">
    <location>
        <begin position="36"/>
        <end position="46"/>
    </location>
</feature>
<feature type="region of interest" description="Disordered" evidence="1">
    <location>
        <begin position="1"/>
        <end position="50"/>
    </location>
</feature>
<accession>A0A1Y1I4L4</accession>
<dbReference type="Gene3D" id="3.40.525.10">
    <property type="entry name" value="CRAL-TRIO lipid binding domain"/>
    <property type="match status" value="1"/>
</dbReference>
<reference evidence="3 4" key="1">
    <citation type="journal article" date="2014" name="Nat. Commun.">
        <title>Klebsormidium flaccidum genome reveals primary factors for plant terrestrial adaptation.</title>
        <authorList>
            <person name="Hori K."/>
            <person name="Maruyama F."/>
            <person name="Fujisawa T."/>
            <person name="Togashi T."/>
            <person name="Yamamoto N."/>
            <person name="Seo M."/>
            <person name="Sato S."/>
            <person name="Yamada T."/>
            <person name="Mori H."/>
            <person name="Tajima N."/>
            <person name="Moriyama T."/>
            <person name="Ikeuchi M."/>
            <person name="Watanabe M."/>
            <person name="Wada H."/>
            <person name="Kobayashi K."/>
            <person name="Saito M."/>
            <person name="Masuda T."/>
            <person name="Sasaki-Sekimoto Y."/>
            <person name="Mashiguchi K."/>
            <person name="Awai K."/>
            <person name="Shimojima M."/>
            <person name="Masuda S."/>
            <person name="Iwai M."/>
            <person name="Nobusawa T."/>
            <person name="Narise T."/>
            <person name="Kondo S."/>
            <person name="Saito H."/>
            <person name="Sato R."/>
            <person name="Murakawa M."/>
            <person name="Ihara Y."/>
            <person name="Oshima-Yamada Y."/>
            <person name="Ohtaka K."/>
            <person name="Satoh M."/>
            <person name="Sonobe K."/>
            <person name="Ishii M."/>
            <person name="Ohtani R."/>
            <person name="Kanamori-Sato M."/>
            <person name="Honoki R."/>
            <person name="Miyazaki D."/>
            <person name="Mochizuki H."/>
            <person name="Umetsu J."/>
            <person name="Higashi K."/>
            <person name="Shibata D."/>
            <person name="Kamiya Y."/>
            <person name="Sato N."/>
            <person name="Nakamura Y."/>
            <person name="Tabata S."/>
            <person name="Ida S."/>
            <person name="Kurokawa K."/>
            <person name="Ohta H."/>
        </authorList>
    </citation>
    <scope>NUCLEOTIDE SEQUENCE [LARGE SCALE GENOMIC DNA]</scope>
    <source>
        <strain evidence="3 4">NIES-2285</strain>
    </source>
</reference>
<feature type="domain" description="CRAL-TRIO" evidence="2">
    <location>
        <begin position="118"/>
        <end position="278"/>
    </location>
</feature>
<name>A0A1Y1I4L4_KLENI</name>
<dbReference type="PANTHER" id="PTHR46277">
    <property type="entry name" value="OS03G0850700 PROTEIN"/>
    <property type="match status" value="1"/>
</dbReference>
<dbReference type="AlphaFoldDB" id="A0A1Y1I4L4"/>
<evidence type="ECO:0000313" key="4">
    <source>
        <dbReference type="Proteomes" id="UP000054558"/>
    </source>
</evidence>
<gene>
    <name evidence="3" type="ORF">KFL_002590120</name>
</gene>
<dbReference type="InterPro" id="IPR001251">
    <property type="entry name" value="CRAL-TRIO_dom"/>
</dbReference>
<dbReference type="SUPFAM" id="SSF46938">
    <property type="entry name" value="CRAL/TRIO N-terminal domain"/>
    <property type="match status" value="1"/>
</dbReference>
<keyword evidence="4" id="KW-1185">Reference proteome</keyword>
<dbReference type="EMBL" id="DF237208">
    <property type="protein sequence ID" value="GAQ85884.1"/>
    <property type="molecule type" value="Genomic_DNA"/>
</dbReference>
<dbReference type="PROSITE" id="PS50191">
    <property type="entry name" value="CRAL_TRIO"/>
    <property type="match status" value="1"/>
</dbReference>
<evidence type="ECO:0000256" key="1">
    <source>
        <dbReference type="SAM" id="MobiDB-lite"/>
    </source>
</evidence>
<evidence type="ECO:0000259" key="2">
    <source>
        <dbReference type="PROSITE" id="PS50191"/>
    </source>
</evidence>
<dbReference type="InterPro" id="IPR036273">
    <property type="entry name" value="CRAL/TRIO_N_dom_sf"/>
</dbReference>
<dbReference type="PANTHER" id="PTHR46277:SF3">
    <property type="entry name" value="BINDING PROTEIN, PUTATIVE-RELATED"/>
    <property type="match status" value="1"/>
</dbReference>
<dbReference type="OrthoDB" id="1434354at2759"/>
<organism evidence="3 4">
    <name type="scientific">Klebsormidium nitens</name>
    <name type="common">Green alga</name>
    <name type="synonym">Ulothrix nitens</name>
    <dbReference type="NCBI Taxonomy" id="105231"/>
    <lineage>
        <taxon>Eukaryota</taxon>
        <taxon>Viridiplantae</taxon>
        <taxon>Streptophyta</taxon>
        <taxon>Klebsormidiophyceae</taxon>
        <taxon>Klebsormidiales</taxon>
        <taxon>Klebsormidiaceae</taxon>
        <taxon>Klebsormidium</taxon>
    </lineage>
</organism>
<proteinExistence type="predicted"/>
<dbReference type="Proteomes" id="UP000054558">
    <property type="component" value="Unassembled WGS sequence"/>
</dbReference>
<dbReference type="CDD" id="cd00170">
    <property type="entry name" value="SEC14"/>
    <property type="match status" value="1"/>
</dbReference>
<sequence>MGDVVANGAQVGPPKADANGLARSEEETGFRPDEPGVGEESFDDASDSSLGQEVEALLSEMRKAITDLGLSGDAYKGPDLMRFLRARSNNVKKASKLFVDHENFRKTFCPKGYISEDEVANELAAKKATLQGLDKEGHPLSIGCTKYHIAAKRDLEEFKRFLVYSLDKIIAAMPPGVEQFVSFLDLTGIGYSNLDSAALRHIFDFLQGYYPERLSKLYFLNAPFIFGTIWKVVSPFIDARTRKKIIFCTTKNLADTFLPHVDLKIVPAEYGGSGSFIYIQDYYVPGYAPDEEKRAKPTQASSVSV</sequence>
<protein>
    <submittedName>
        <fullName evidence="3">Sec14p-like phosphatidylinositol transfer family protein</fullName>
    </submittedName>
</protein>